<evidence type="ECO:0000313" key="3">
    <source>
        <dbReference type="Proteomes" id="UP001321760"/>
    </source>
</evidence>
<dbReference type="AlphaFoldDB" id="A0AAV9GDQ6"/>
<sequence length="217" mass="23720">MRSRLLLSSLLLIGRSFAVAVSGPPVDAPKVIKARNPARAPGVAGEEITFGIDQLNLGDKGGFVVPDGPDGFYEMRFDEKAGTATIRAIEIHDNTTAPAVKPRDLTEASDNIQRRHHSKWGQTLSHAYWSVPSGMYYNGYLAALDFGRVCDQGSQIPPRGAVWQRRGDSIFYGCSAGWWNPCSSSEVLAYLNDLLQICGTYCMVRPPLGPPLYKNTC</sequence>
<evidence type="ECO:0000313" key="2">
    <source>
        <dbReference type="EMBL" id="KAK4445297.1"/>
    </source>
</evidence>
<comment type="caution">
    <text evidence="2">The sequence shown here is derived from an EMBL/GenBank/DDBJ whole genome shotgun (WGS) entry which is preliminary data.</text>
</comment>
<keyword evidence="3" id="KW-1185">Reference proteome</keyword>
<protein>
    <submittedName>
        <fullName evidence="2">Uncharacterized protein</fullName>
    </submittedName>
</protein>
<accession>A0AAV9GDQ6</accession>
<keyword evidence="1" id="KW-0732">Signal</keyword>
<gene>
    <name evidence="2" type="ORF">QBC34DRAFT_384321</name>
</gene>
<feature type="signal peptide" evidence="1">
    <location>
        <begin position="1"/>
        <end position="18"/>
    </location>
</feature>
<dbReference type="EMBL" id="MU865966">
    <property type="protein sequence ID" value="KAK4445297.1"/>
    <property type="molecule type" value="Genomic_DNA"/>
</dbReference>
<reference evidence="2" key="1">
    <citation type="journal article" date="2023" name="Mol. Phylogenet. Evol.">
        <title>Genome-scale phylogeny and comparative genomics of the fungal order Sordariales.</title>
        <authorList>
            <person name="Hensen N."/>
            <person name="Bonometti L."/>
            <person name="Westerberg I."/>
            <person name="Brannstrom I.O."/>
            <person name="Guillou S."/>
            <person name="Cros-Aarteil S."/>
            <person name="Calhoun S."/>
            <person name="Haridas S."/>
            <person name="Kuo A."/>
            <person name="Mondo S."/>
            <person name="Pangilinan J."/>
            <person name="Riley R."/>
            <person name="LaButti K."/>
            <person name="Andreopoulos B."/>
            <person name="Lipzen A."/>
            <person name="Chen C."/>
            <person name="Yan M."/>
            <person name="Daum C."/>
            <person name="Ng V."/>
            <person name="Clum A."/>
            <person name="Steindorff A."/>
            <person name="Ohm R.A."/>
            <person name="Martin F."/>
            <person name="Silar P."/>
            <person name="Natvig D.O."/>
            <person name="Lalanne C."/>
            <person name="Gautier V."/>
            <person name="Ament-Velasquez S.L."/>
            <person name="Kruys A."/>
            <person name="Hutchinson M.I."/>
            <person name="Powell A.J."/>
            <person name="Barry K."/>
            <person name="Miller A.N."/>
            <person name="Grigoriev I.V."/>
            <person name="Debuchy R."/>
            <person name="Gladieux P."/>
            <person name="Hiltunen Thoren M."/>
            <person name="Johannesson H."/>
        </authorList>
    </citation>
    <scope>NUCLEOTIDE SEQUENCE</scope>
    <source>
        <strain evidence="2">PSN243</strain>
    </source>
</reference>
<organism evidence="2 3">
    <name type="scientific">Podospora aff. communis PSN243</name>
    <dbReference type="NCBI Taxonomy" id="3040156"/>
    <lineage>
        <taxon>Eukaryota</taxon>
        <taxon>Fungi</taxon>
        <taxon>Dikarya</taxon>
        <taxon>Ascomycota</taxon>
        <taxon>Pezizomycotina</taxon>
        <taxon>Sordariomycetes</taxon>
        <taxon>Sordariomycetidae</taxon>
        <taxon>Sordariales</taxon>
        <taxon>Podosporaceae</taxon>
        <taxon>Podospora</taxon>
    </lineage>
</organism>
<name>A0AAV9GDQ6_9PEZI</name>
<proteinExistence type="predicted"/>
<feature type="chain" id="PRO_5043361928" evidence="1">
    <location>
        <begin position="19"/>
        <end position="217"/>
    </location>
</feature>
<reference evidence="2" key="2">
    <citation type="submission" date="2023-05" db="EMBL/GenBank/DDBJ databases">
        <authorList>
            <consortium name="Lawrence Berkeley National Laboratory"/>
            <person name="Steindorff A."/>
            <person name="Hensen N."/>
            <person name="Bonometti L."/>
            <person name="Westerberg I."/>
            <person name="Brannstrom I.O."/>
            <person name="Guillou S."/>
            <person name="Cros-Aarteil S."/>
            <person name="Calhoun S."/>
            <person name="Haridas S."/>
            <person name="Kuo A."/>
            <person name="Mondo S."/>
            <person name="Pangilinan J."/>
            <person name="Riley R."/>
            <person name="Labutti K."/>
            <person name="Andreopoulos B."/>
            <person name="Lipzen A."/>
            <person name="Chen C."/>
            <person name="Yanf M."/>
            <person name="Daum C."/>
            <person name="Ng V."/>
            <person name="Clum A."/>
            <person name="Ohm R."/>
            <person name="Martin F."/>
            <person name="Silar P."/>
            <person name="Natvig D."/>
            <person name="Lalanne C."/>
            <person name="Gautier V."/>
            <person name="Ament-Velasquez S.L."/>
            <person name="Kruys A."/>
            <person name="Hutchinson M.I."/>
            <person name="Powell A.J."/>
            <person name="Barry K."/>
            <person name="Miller A.N."/>
            <person name="Grigoriev I.V."/>
            <person name="Debuchy R."/>
            <person name="Gladieux P."/>
            <person name="Thoren M.H."/>
            <person name="Johannesson H."/>
        </authorList>
    </citation>
    <scope>NUCLEOTIDE SEQUENCE</scope>
    <source>
        <strain evidence="2">PSN243</strain>
    </source>
</reference>
<evidence type="ECO:0000256" key="1">
    <source>
        <dbReference type="SAM" id="SignalP"/>
    </source>
</evidence>
<dbReference type="Proteomes" id="UP001321760">
    <property type="component" value="Unassembled WGS sequence"/>
</dbReference>